<dbReference type="SUPFAM" id="SSF53613">
    <property type="entry name" value="Ribokinase-like"/>
    <property type="match status" value="1"/>
</dbReference>
<sequence>MSARLPSLPALSPDAALAALRQRQPLVQCITNAVVTNFTANALLALGASPAMCDIPGEAQVFASVADGVLVNLGTPTREQRDAAREAVQSGTPWVLDPVAVGALPVRTALAHELVLAHPAIIRGNPSEIRALAGDGSGGRGVDSIDGPDAARAAARELARSCGAVVAVSGEIDLITDGQRETRVAGGSALLTRVTGGGCSLGATMAAFLGVTDAYSAAVAGSAIHAAASEVAASSSAGPGTFAVAFLDALAVVDGAALVRQGRLSSDGGWGATP</sequence>
<dbReference type="EMBL" id="SGWW01000001">
    <property type="protein sequence ID" value="RZS58948.1"/>
    <property type="molecule type" value="Genomic_DNA"/>
</dbReference>
<name>A0A4Q7LXI2_9MICO</name>
<evidence type="ECO:0000256" key="11">
    <source>
        <dbReference type="HAMAP-Rule" id="MF_00228"/>
    </source>
</evidence>
<feature type="binding site" evidence="11">
    <location>
        <position position="52"/>
    </location>
    <ligand>
        <name>substrate</name>
    </ligand>
</feature>
<comment type="pathway">
    <text evidence="3 11">Cofactor biosynthesis; thiamine diphosphate biosynthesis; 4-methyl-5-(2-phosphoethyl)-thiazole from 5-(2-hydroxyethyl)-4-methylthiazole: step 1/1.</text>
</comment>
<evidence type="ECO:0000256" key="7">
    <source>
        <dbReference type="ARBA" id="ARBA00022777"/>
    </source>
</evidence>
<feature type="binding site" evidence="11">
    <location>
        <position position="169"/>
    </location>
    <ligand>
        <name>ATP</name>
        <dbReference type="ChEBI" id="CHEBI:30616"/>
    </ligand>
</feature>
<evidence type="ECO:0000256" key="6">
    <source>
        <dbReference type="ARBA" id="ARBA00022741"/>
    </source>
</evidence>
<dbReference type="EC" id="2.7.1.50" evidence="11"/>
<dbReference type="PRINTS" id="PR01099">
    <property type="entry name" value="HYETHTZKNASE"/>
</dbReference>
<comment type="cofactor">
    <cofactor evidence="2 11">
        <name>Mg(2+)</name>
        <dbReference type="ChEBI" id="CHEBI:18420"/>
    </cofactor>
</comment>
<dbReference type="PIRSF" id="PIRSF000513">
    <property type="entry name" value="Thz_kinase"/>
    <property type="match status" value="1"/>
</dbReference>
<keyword evidence="7 11" id="KW-0418">Kinase</keyword>
<dbReference type="UniPathway" id="UPA00060">
    <property type="reaction ID" value="UER00139"/>
</dbReference>
<keyword evidence="4 11" id="KW-0808">Transferase</keyword>
<comment type="caution">
    <text evidence="12">The sequence shown here is derived from an EMBL/GenBank/DDBJ whole genome shotgun (WGS) entry which is preliminary data.</text>
</comment>
<reference evidence="12 13" key="1">
    <citation type="journal article" date="2015" name="Stand. Genomic Sci.">
        <title>Genomic Encyclopedia of Bacterial and Archaeal Type Strains, Phase III: the genomes of soil and plant-associated and newly described type strains.</title>
        <authorList>
            <person name="Whitman W.B."/>
            <person name="Woyke T."/>
            <person name="Klenk H.P."/>
            <person name="Zhou Y."/>
            <person name="Lilburn T.G."/>
            <person name="Beck B.J."/>
            <person name="De Vos P."/>
            <person name="Vandamme P."/>
            <person name="Eisen J.A."/>
            <person name="Garrity G."/>
            <person name="Hugenholtz P."/>
            <person name="Kyrpides N.C."/>
        </authorList>
    </citation>
    <scope>NUCLEOTIDE SEQUENCE [LARGE SCALE GENOMIC DNA]</scope>
    <source>
        <strain evidence="12 13">CV2</strain>
    </source>
</reference>
<dbReference type="HAMAP" id="MF_00228">
    <property type="entry name" value="Thz_kinase"/>
    <property type="match status" value="1"/>
</dbReference>
<evidence type="ECO:0000256" key="9">
    <source>
        <dbReference type="ARBA" id="ARBA00022842"/>
    </source>
</evidence>
<keyword evidence="6 11" id="KW-0547">Nucleotide-binding</keyword>
<protein>
    <recommendedName>
        <fullName evidence="11">Hydroxyethylthiazole kinase</fullName>
        <ecNumber evidence="11">2.7.1.50</ecNumber>
    </recommendedName>
    <alternativeName>
        <fullName evidence="11">4-methyl-5-beta-hydroxyethylthiazole kinase</fullName>
        <shortName evidence="11">TH kinase</shortName>
        <shortName evidence="11">Thz kinase</shortName>
    </alternativeName>
</protein>
<dbReference type="Proteomes" id="UP000293519">
    <property type="component" value="Unassembled WGS sequence"/>
</dbReference>
<comment type="similarity">
    <text evidence="11">Belongs to the Thz kinase family.</text>
</comment>
<evidence type="ECO:0000256" key="3">
    <source>
        <dbReference type="ARBA" id="ARBA00004868"/>
    </source>
</evidence>
<keyword evidence="8 11" id="KW-0067">ATP-binding</keyword>
<gene>
    <name evidence="11" type="primary">thiM</name>
    <name evidence="12" type="ORF">EV141_0161</name>
</gene>
<keyword evidence="13" id="KW-1185">Reference proteome</keyword>
<feature type="binding site" evidence="11">
    <location>
        <position position="123"/>
    </location>
    <ligand>
        <name>ATP</name>
        <dbReference type="ChEBI" id="CHEBI:30616"/>
    </ligand>
</feature>
<accession>A0A4Q7LXI2</accession>
<dbReference type="Pfam" id="PF02110">
    <property type="entry name" value="HK"/>
    <property type="match status" value="1"/>
</dbReference>
<proteinExistence type="inferred from homology"/>
<evidence type="ECO:0000256" key="2">
    <source>
        <dbReference type="ARBA" id="ARBA00001946"/>
    </source>
</evidence>
<dbReference type="InterPro" id="IPR029056">
    <property type="entry name" value="Ribokinase-like"/>
</dbReference>
<dbReference type="AlphaFoldDB" id="A0A4Q7LXI2"/>
<dbReference type="InterPro" id="IPR000417">
    <property type="entry name" value="Hyethyz_kinase"/>
</dbReference>
<dbReference type="GO" id="GO:0009228">
    <property type="term" value="P:thiamine biosynthetic process"/>
    <property type="evidence" value="ECO:0007669"/>
    <property type="project" value="UniProtKB-KW"/>
</dbReference>
<evidence type="ECO:0000256" key="8">
    <source>
        <dbReference type="ARBA" id="ARBA00022840"/>
    </source>
</evidence>
<dbReference type="GO" id="GO:0000287">
    <property type="term" value="F:magnesium ion binding"/>
    <property type="evidence" value="ECO:0007669"/>
    <property type="project" value="UniProtKB-UniRule"/>
</dbReference>
<evidence type="ECO:0000256" key="1">
    <source>
        <dbReference type="ARBA" id="ARBA00001771"/>
    </source>
</evidence>
<evidence type="ECO:0000313" key="13">
    <source>
        <dbReference type="Proteomes" id="UP000293519"/>
    </source>
</evidence>
<dbReference type="CDD" id="cd01170">
    <property type="entry name" value="THZ_kinase"/>
    <property type="match status" value="1"/>
</dbReference>
<dbReference type="Gene3D" id="3.40.1190.20">
    <property type="match status" value="1"/>
</dbReference>
<comment type="catalytic activity">
    <reaction evidence="1 11">
        <text>5-(2-hydroxyethyl)-4-methylthiazole + ATP = 4-methyl-5-(2-phosphooxyethyl)-thiazole + ADP + H(+)</text>
        <dbReference type="Rhea" id="RHEA:24212"/>
        <dbReference type="ChEBI" id="CHEBI:15378"/>
        <dbReference type="ChEBI" id="CHEBI:17957"/>
        <dbReference type="ChEBI" id="CHEBI:30616"/>
        <dbReference type="ChEBI" id="CHEBI:58296"/>
        <dbReference type="ChEBI" id="CHEBI:456216"/>
        <dbReference type="EC" id="2.7.1.50"/>
    </reaction>
</comment>
<evidence type="ECO:0000313" key="12">
    <source>
        <dbReference type="EMBL" id="RZS58948.1"/>
    </source>
</evidence>
<dbReference type="GO" id="GO:0009229">
    <property type="term" value="P:thiamine diphosphate biosynthetic process"/>
    <property type="evidence" value="ECO:0007669"/>
    <property type="project" value="UniProtKB-UniRule"/>
</dbReference>
<dbReference type="GO" id="GO:0005524">
    <property type="term" value="F:ATP binding"/>
    <property type="evidence" value="ECO:0007669"/>
    <property type="project" value="UniProtKB-UniRule"/>
</dbReference>
<evidence type="ECO:0000256" key="10">
    <source>
        <dbReference type="ARBA" id="ARBA00022977"/>
    </source>
</evidence>
<keyword evidence="9 11" id="KW-0460">Magnesium</keyword>
<keyword evidence="10 11" id="KW-0784">Thiamine biosynthesis</keyword>
<comment type="function">
    <text evidence="11">Catalyzes the phosphorylation of the hydroxyl group of 4-methyl-5-beta-hydroxyethylthiazole (THZ).</text>
</comment>
<feature type="binding site" evidence="11">
    <location>
        <position position="196"/>
    </location>
    <ligand>
        <name>substrate</name>
    </ligand>
</feature>
<evidence type="ECO:0000256" key="5">
    <source>
        <dbReference type="ARBA" id="ARBA00022723"/>
    </source>
</evidence>
<dbReference type="NCBIfam" id="NF006830">
    <property type="entry name" value="PRK09355.1"/>
    <property type="match status" value="1"/>
</dbReference>
<organism evidence="12 13">
    <name type="scientific">Microcella putealis</name>
    <dbReference type="NCBI Taxonomy" id="337005"/>
    <lineage>
        <taxon>Bacteria</taxon>
        <taxon>Bacillati</taxon>
        <taxon>Actinomycetota</taxon>
        <taxon>Actinomycetes</taxon>
        <taxon>Micrococcales</taxon>
        <taxon>Microbacteriaceae</taxon>
        <taxon>Microcella</taxon>
    </lineage>
</organism>
<evidence type="ECO:0000256" key="4">
    <source>
        <dbReference type="ARBA" id="ARBA00022679"/>
    </source>
</evidence>
<dbReference type="RefSeq" id="WP_241968921.1">
    <property type="nucleotide sequence ID" value="NZ_SGWW01000001.1"/>
</dbReference>
<dbReference type="GO" id="GO:0004417">
    <property type="term" value="F:hydroxyethylthiazole kinase activity"/>
    <property type="evidence" value="ECO:0007669"/>
    <property type="project" value="UniProtKB-UniRule"/>
</dbReference>
<keyword evidence="5 11" id="KW-0479">Metal-binding</keyword>